<dbReference type="Proteomes" id="UP000064201">
    <property type="component" value="Chromosome"/>
</dbReference>
<dbReference type="GO" id="GO:0005829">
    <property type="term" value="C:cytosol"/>
    <property type="evidence" value="ECO:0007669"/>
    <property type="project" value="TreeGrafter"/>
</dbReference>
<feature type="domain" description="DHFR" evidence="10">
    <location>
        <begin position="5"/>
        <end position="162"/>
    </location>
</feature>
<dbReference type="FunFam" id="3.40.430.10:FF:000001">
    <property type="entry name" value="Dihydrofolate reductase"/>
    <property type="match status" value="1"/>
</dbReference>
<dbReference type="PROSITE" id="PS00075">
    <property type="entry name" value="DHFR_1"/>
    <property type="match status" value="1"/>
</dbReference>
<dbReference type="STRING" id="106634.TVD_04155"/>
<evidence type="ECO:0000256" key="6">
    <source>
        <dbReference type="ARBA" id="ARBA00023002"/>
    </source>
</evidence>
<dbReference type="InterPro" id="IPR017925">
    <property type="entry name" value="DHFR_CS"/>
</dbReference>
<accession>A0A0G3G580</accession>
<evidence type="ECO:0000256" key="2">
    <source>
        <dbReference type="ARBA" id="ARBA00009539"/>
    </source>
</evidence>
<dbReference type="CDD" id="cd00209">
    <property type="entry name" value="DHFR"/>
    <property type="match status" value="1"/>
</dbReference>
<dbReference type="PATRIC" id="fig|106634.4.peg.846"/>
<dbReference type="GO" id="GO:0070401">
    <property type="term" value="F:NADP+ binding"/>
    <property type="evidence" value="ECO:0007669"/>
    <property type="project" value="UniProtKB-ARBA"/>
</dbReference>
<dbReference type="GO" id="GO:0046655">
    <property type="term" value="P:folic acid metabolic process"/>
    <property type="evidence" value="ECO:0007669"/>
    <property type="project" value="TreeGrafter"/>
</dbReference>
<dbReference type="GO" id="GO:0006730">
    <property type="term" value="P:one-carbon metabolic process"/>
    <property type="evidence" value="ECO:0007669"/>
    <property type="project" value="UniProtKB-KW"/>
</dbReference>
<dbReference type="PIRSF" id="PIRSF000194">
    <property type="entry name" value="DHFR"/>
    <property type="match status" value="1"/>
</dbReference>
<dbReference type="OrthoDB" id="9804315at2"/>
<comment type="function">
    <text evidence="7 8">Key enzyme in folate metabolism. Catalyzes an essential reaction for de novo glycine and purine synthesis, and for DNA precursor synthesis.</text>
</comment>
<evidence type="ECO:0000256" key="7">
    <source>
        <dbReference type="ARBA" id="ARBA00025067"/>
    </source>
</evidence>
<comment type="pathway">
    <text evidence="1 8">Cofactor biosynthesis; tetrahydrofolate biosynthesis; 5,6,7,8-tetrahydrofolate from 7,8-dihydrofolate: step 1/1.</text>
</comment>
<reference evidence="11 12" key="1">
    <citation type="submission" date="2015-04" db="EMBL/GenBank/DDBJ databases">
        <title>Complete Sequence for the Genome of the Thioalkalivibrio versutus D301.</title>
        <authorList>
            <person name="Mu T."/>
            <person name="Zhou J."/>
            <person name="Xu X."/>
        </authorList>
    </citation>
    <scope>NUCLEOTIDE SEQUENCE [LARGE SCALE GENOMIC DNA]</scope>
    <source>
        <strain evidence="11 12">D301</strain>
    </source>
</reference>
<comment type="similarity">
    <text evidence="2 8 9">Belongs to the dihydrofolate reductase family.</text>
</comment>
<dbReference type="GO" id="GO:0046452">
    <property type="term" value="P:dihydrofolate metabolic process"/>
    <property type="evidence" value="ECO:0007669"/>
    <property type="project" value="TreeGrafter"/>
</dbReference>
<dbReference type="PANTHER" id="PTHR48069:SF3">
    <property type="entry name" value="DIHYDROFOLATE REDUCTASE"/>
    <property type="match status" value="1"/>
</dbReference>
<dbReference type="AlphaFoldDB" id="A0A0G3G580"/>
<dbReference type="PRINTS" id="PR00070">
    <property type="entry name" value="DHFR"/>
</dbReference>
<dbReference type="KEGG" id="tvr:TVD_04155"/>
<sequence length="164" mass="18836">MPQPEIHLMVALDPDHVIGRDNDLPWHLPKDLQHFKRMTAGHPMIMGRRTFESIGRPLPNRRNLVLTRQAEWQAEGVEVYRDLDAALATIEAGPAFVIGGAGLFEETLPRADVLHLTRVHECHAGDTFFPALDPADWDIVWSEHHEADERHACPFTFERLERRR</sequence>
<dbReference type="EC" id="1.5.1.3" evidence="3 8"/>
<proteinExistence type="inferred from homology"/>
<evidence type="ECO:0000256" key="5">
    <source>
        <dbReference type="ARBA" id="ARBA00022857"/>
    </source>
</evidence>
<dbReference type="Gene3D" id="3.40.430.10">
    <property type="entry name" value="Dihydrofolate Reductase, subunit A"/>
    <property type="match status" value="1"/>
</dbReference>
<keyword evidence="6 8" id="KW-0560">Oxidoreductase</keyword>
<evidence type="ECO:0000256" key="3">
    <source>
        <dbReference type="ARBA" id="ARBA00012856"/>
    </source>
</evidence>
<comment type="catalytic activity">
    <reaction evidence="8">
        <text>(6S)-5,6,7,8-tetrahydrofolate + NADP(+) = 7,8-dihydrofolate + NADPH + H(+)</text>
        <dbReference type="Rhea" id="RHEA:15009"/>
        <dbReference type="ChEBI" id="CHEBI:15378"/>
        <dbReference type="ChEBI" id="CHEBI:57451"/>
        <dbReference type="ChEBI" id="CHEBI:57453"/>
        <dbReference type="ChEBI" id="CHEBI:57783"/>
        <dbReference type="ChEBI" id="CHEBI:58349"/>
        <dbReference type="EC" id="1.5.1.3"/>
    </reaction>
</comment>
<name>A0A0G3G580_9GAMM</name>
<evidence type="ECO:0000256" key="4">
    <source>
        <dbReference type="ARBA" id="ARBA00022563"/>
    </source>
</evidence>
<dbReference type="Pfam" id="PF00186">
    <property type="entry name" value="DHFR_1"/>
    <property type="match status" value="1"/>
</dbReference>
<dbReference type="InterPro" id="IPR024072">
    <property type="entry name" value="DHFR-like_dom_sf"/>
</dbReference>
<evidence type="ECO:0000256" key="1">
    <source>
        <dbReference type="ARBA" id="ARBA00004903"/>
    </source>
</evidence>
<dbReference type="GO" id="GO:0004146">
    <property type="term" value="F:dihydrofolate reductase activity"/>
    <property type="evidence" value="ECO:0007669"/>
    <property type="project" value="UniProtKB-EC"/>
</dbReference>
<dbReference type="InterPro" id="IPR012259">
    <property type="entry name" value="DHFR"/>
</dbReference>
<keyword evidence="5 8" id="KW-0521">NADP</keyword>
<dbReference type="EMBL" id="CP011367">
    <property type="protein sequence ID" value="AKJ94612.1"/>
    <property type="molecule type" value="Genomic_DNA"/>
</dbReference>
<evidence type="ECO:0000256" key="9">
    <source>
        <dbReference type="RuleBase" id="RU004474"/>
    </source>
</evidence>
<dbReference type="InterPro" id="IPR001796">
    <property type="entry name" value="DHFR_dom"/>
</dbReference>
<organism evidence="11 12">
    <name type="scientific">Thioalkalivibrio versutus</name>
    <dbReference type="NCBI Taxonomy" id="106634"/>
    <lineage>
        <taxon>Bacteria</taxon>
        <taxon>Pseudomonadati</taxon>
        <taxon>Pseudomonadota</taxon>
        <taxon>Gammaproteobacteria</taxon>
        <taxon>Chromatiales</taxon>
        <taxon>Ectothiorhodospiraceae</taxon>
        <taxon>Thioalkalivibrio</taxon>
    </lineage>
</organism>
<evidence type="ECO:0000259" key="10">
    <source>
        <dbReference type="PROSITE" id="PS51330"/>
    </source>
</evidence>
<gene>
    <name evidence="11" type="ORF">TVD_04155</name>
</gene>
<dbReference type="PROSITE" id="PS51330">
    <property type="entry name" value="DHFR_2"/>
    <property type="match status" value="1"/>
</dbReference>
<dbReference type="GO" id="GO:0046654">
    <property type="term" value="P:tetrahydrofolate biosynthetic process"/>
    <property type="evidence" value="ECO:0007669"/>
    <property type="project" value="UniProtKB-UniPathway"/>
</dbReference>
<keyword evidence="12" id="KW-1185">Reference proteome</keyword>
<protein>
    <recommendedName>
        <fullName evidence="3 8">Dihydrofolate reductase</fullName>
        <ecNumber evidence="3 8">1.5.1.3</ecNumber>
    </recommendedName>
</protein>
<dbReference type="RefSeq" id="WP_047250888.1">
    <property type="nucleotide sequence ID" value="NZ_CP011367.1"/>
</dbReference>
<dbReference type="PANTHER" id="PTHR48069">
    <property type="entry name" value="DIHYDROFOLATE REDUCTASE"/>
    <property type="match status" value="1"/>
</dbReference>
<evidence type="ECO:0000256" key="8">
    <source>
        <dbReference type="PIRNR" id="PIRNR000194"/>
    </source>
</evidence>
<evidence type="ECO:0000313" key="11">
    <source>
        <dbReference type="EMBL" id="AKJ94612.1"/>
    </source>
</evidence>
<evidence type="ECO:0000313" key="12">
    <source>
        <dbReference type="Proteomes" id="UP000064201"/>
    </source>
</evidence>
<keyword evidence="4 8" id="KW-0554">One-carbon metabolism</keyword>
<dbReference type="UniPathway" id="UPA00077">
    <property type="reaction ID" value="UER00158"/>
</dbReference>
<dbReference type="SUPFAM" id="SSF53597">
    <property type="entry name" value="Dihydrofolate reductase-like"/>
    <property type="match status" value="1"/>
</dbReference>